<dbReference type="Gene3D" id="2.40.50.590">
    <property type="match status" value="1"/>
</dbReference>
<dbReference type="InterPro" id="IPR050240">
    <property type="entry name" value="DNA_pol_type-B"/>
</dbReference>
<dbReference type="InterPro" id="IPR006134">
    <property type="entry name" value="DNA-dir_DNA_pol_B_multi_dom"/>
</dbReference>
<dbReference type="GO" id="GO:0045004">
    <property type="term" value="P:DNA replication proofreading"/>
    <property type="evidence" value="ECO:0007669"/>
    <property type="project" value="TreeGrafter"/>
</dbReference>
<comment type="similarity">
    <text evidence="1 7">Belongs to the DNA polymerase type-B family.</text>
</comment>
<evidence type="ECO:0000256" key="2">
    <source>
        <dbReference type="ARBA" id="ARBA00022679"/>
    </source>
</evidence>
<evidence type="ECO:0000313" key="11">
    <source>
        <dbReference type="EMBL" id="QIB66003.1"/>
    </source>
</evidence>
<proteinExistence type="inferred from homology"/>
<dbReference type="PANTHER" id="PTHR10322">
    <property type="entry name" value="DNA POLYMERASE CATALYTIC SUBUNIT"/>
    <property type="match status" value="1"/>
</dbReference>
<dbReference type="SUPFAM" id="SSF56672">
    <property type="entry name" value="DNA/RNA polymerases"/>
    <property type="match status" value="1"/>
</dbReference>
<protein>
    <recommendedName>
        <fullName evidence="7">DNA polymerase</fullName>
        <ecNumber evidence="7">2.7.7.7</ecNumber>
    </recommendedName>
</protein>
<dbReference type="Pfam" id="PF00136">
    <property type="entry name" value="DNA_pol_B"/>
    <property type="match status" value="1"/>
</dbReference>
<evidence type="ECO:0000256" key="7">
    <source>
        <dbReference type="RuleBase" id="RU000442"/>
    </source>
</evidence>
<dbReference type="EC" id="2.7.7.7" evidence="7"/>
<dbReference type="InterPro" id="IPR017964">
    <property type="entry name" value="DNA-dir_DNA_pol_B_CS"/>
</dbReference>
<keyword evidence="4 7" id="KW-0239">DNA-directed DNA polymerase</keyword>
<dbReference type="GO" id="GO:0003677">
    <property type="term" value="F:DNA binding"/>
    <property type="evidence" value="ECO:0007669"/>
    <property type="project" value="UniProtKB-KW"/>
</dbReference>
<dbReference type="PANTHER" id="PTHR10322:SF23">
    <property type="entry name" value="DNA POLYMERASE DELTA CATALYTIC SUBUNIT"/>
    <property type="match status" value="1"/>
</dbReference>
<name>A0A6C0U2G1_9GAMM</name>
<dbReference type="CDD" id="cd05784">
    <property type="entry name" value="DNA_polB_II_exo"/>
    <property type="match status" value="1"/>
</dbReference>
<dbReference type="Pfam" id="PF22587">
    <property type="entry name" value="DNApolII_insertion"/>
    <property type="match status" value="1"/>
</dbReference>
<dbReference type="GO" id="GO:0000166">
    <property type="term" value="F:nucleotide binding"/>
    <property type="evidence" value="ECO:0007669"/>
    <property type="project" value="InterPro"/>
</dbReference>
<sequence length="791" mass="88165">MPSVQGAQRDLDCEGFLLSRHWRDTPRGIELEFWFASEAGPLRVLVQGERSVLFLSARETAQQQALLESWPGVNCRPLALRDFSMGQVTGVYSDSYRQARELADQLRARGATPLEADINPADRFLMERFIAGGARLRGAAVSRGDHLQLLNPALRPAACRPVLKQVSFDIETALEGLQLYSIAVHASGPEGEQRRVFMLGAGAEADYVAAFPTQAAVLRAFLDFVAVYDPDVLIGWNVVNFDTWYLQRLADQLGLPLRLGRGGATVHWRELDAEGERRTARLPGRALLDGIELLRAAFYRFESFSLEAVARELLGEGKLLHGADRGAEITRLFQQDKTRLAAYNLRDCELVSAIFSKTRLLEFALARSAMTGLNLDRLGGSVASFDNLYLPRLHRAGYVAPTASGDLAGSPGGFVLDSQPGIYDHVLVLDFKSLYPSIIRTFAVDPLGLALGMAGTLPESATLAGFDGTRFAREGHILPGLIADLWRQRDDARSAADAPLAQAIKIIMNSFYGVLGTPGCRFFDPRLASAITRRGHEILLRTRERIEASGHRVIYGDTDSVFVWIAGAADDASAEAAGRELERDLNVWWQQEIERQFGLESVLELQFETHFRRFLMPTIRGSDRGSKKRYAGLVGSGAAQQLVFKGLENVRSDWTRLAREFQQELYRRVFLELPYEDYLCGLSAAVLSGERDSELVYRKRLRRRLDDYQRNVPPHVQAARLYRERSLPLPRRGDWIEYVITTAGPEPAAARQAPLDYDHYVERQLQPVADGILGLLGTSFDTLTGRQIDLF</sequence>
<organism evidence="11 12">
    <name type="scientific">Kineobactrum salinum</name>
    <dbReference type="NCBI Taxonomy" id="2708301"/>
    <lineage>
        <taxon>Bacteria</taxon>
        <taxon>Pseudomonadati</taxon>
        <taxon>Pseudomonadota</taxon>
        <taxon>Gammaproteobacteria</taxon>
        <taxon>Cellvibrionales</taxon>
        <taxon>Halieaceae</taxon>
        <taxon>Kineobactrum</taxon>
    </lineage>
</organism>
<dbReference type="FunFam" id="3.90.1600.10:FF:000030">
    <property type="entry name" value="DNA polymerase II"/>
    <property type="match status" value="1"/>
</dbReference>
<dbReference type="CDD" id="cd05537">
    <property type="entry name" value="POLBc_Pol_II"/>
    <property type="match status" value="1"/>
</dbReference>
<dbReference type="PRINTS" id="PR00106">
    <property type="entry name" value="DNAPOLB"/>
</dbReference>
<dbReference type="Proteomes" id="UP000477680">
    <property type="component" value="Chromosome"/>
</dbReference>
<dbReference type="SMART" id="SM00486">
    <property type="entry name" value="POLBc"/>
    <property type="match status" value="1"/>
</dbReference>
<accession>A0A6C0U2G1</accession>
<dbReference type="InterPro" id="IPR006172">
    <property type="entry name" value="DNA-dir_DNA_pol_B"/>
</dbReference>
<evidence type="ECO:0000259" key="10">
    <source>
        <dbReference type="Pfam" id="PF22587"/>
    </source>
</evidence>
<dbReference type="InterPro" id="IPR006133">
    <property type="entry name" value="DNA-dir_DNA_pol_B_exonuc"/>
</dbReference>
<keyword evidence="3 7" id="KW-0548">Nucleotidyltransferase</keyword>
<feature type="domain" description="DNA polymerase II insertion" evidence="10">
    <location>
        <begin position="51"/>
        <end position="110"/>
    </location>
</feature>
<dbReference type="GO" id="GO:0008296">
    <property type="term" value="F:3'-5'-DNA exonuclease activity"/>
    <property type="evidence" value="ECO:0007669"/>
    <property type="project" value="TreeGrafter"/>
</dbReference>
<dbReference type="InterPro" id="IPR042087">
    <property type="entry name" value="DNA_pol_B_thumb"/>
</dbReference>
<keyword evidence="12" id="KW-1185">Reference proteome</keyword>
<evidence type="ECO:0000259" key="9">
    <source>
        <dbReference type="Pfam" id="PF03104"/>
    </source>
</evidence>
<gene>
    <name evidence="11" type="ORF">G3T16_11815</name>
</gene>
<dbReference type="InterPro" id="IPR012337">
    <property type="entry name" value="RNaseH-like_sf"/>
</dbReference>
<evidence type="ECO:0000256" key="1">
    <source>
        <dbReference type="ARBA" id="ARBA00005755"/>
    </source>
</evidence>
<dbReference type="GO" id="GO:0003887">
    <property type="term" value="F:DNA-directed DNA polymerase activity"/>
    <property type="evidence" value="ECO:0007669"/>
    <property type="project" value="UniProtKB-KW"/>
</dbReference>
<reference evidence="11 12" key="1">
    <citation type="submission" date="2020-02" db="EMBL/GenBank/DDBJ databases">
        <title>Genome sequencing for Kineobactrum sp. M2.</title>
        <authorList>
            <person name="Park S.-J."/>
        </authorList>
    </citation>
    <scope>NUCLEOTIDE SEQUENCE [LARGE SCALE GENOMIC DNA]</scope>
    <source>
        <strain evidence="11 12">M2</strain>
    </source>
</reference>
<dbReference type="GO" id="GO:0009432">
    <property type="term" value="P:SOS response"/>
    <property type="evidence" value="ECO:0007669"/>
    <property type="project" value="TreeGrafter"/>
</dbReference>
<dbReference type="SUPFAM" id="SSF53098">
    <property type="entry name" value="Ribonuclease H-like"/>
    <property type="match status" value="1"/>
</dbReference>
<evidence type="ECO:0000256" key="5">
    <source>
        <dbReference type="ARBA" id="ARBA00023125"/>
    </source>
</evidence>
<dbReference type="KEGG" id="kim:G3T16_11815"/>
<evidence type="ECO:0000256" key="4">
    <source>
        <dbReference type="ARBA" id="ARBA00022932"/>
    </source>
</evidence>
<dbReference type="Pfam" id="PF03104">
    <property type="entry name" value="DNA_pol_B_exo1"/>
    <property type="match status" value="1"/>
</dbReference>
<dbReference type="RefSeq" id="WP_163495440.1">
    <property type="nucleotide sequence ID" value="NZ_CP048711.1"/>
</dbReference>
<dbReference type="Gene3D" id="1.10.132.60">
    <property type="entry name" value="DNA polymerase family B, C-terminal domain"/>
    <property type="match status" value="1"/>
</dbReference>
<dbReference type="AlphaFoldDB" id="A0A6C0U2G1"/>
<dbReference type="EMBL" id="CP048711">
    <property type="protein sequence ID" value="QIB66003.1"/>
    <property type="molecule type" value="Genomic_DNA"/>
</dbReference>
<comment type="catalytic activity">
    <reaction evidence="6 7">
        <text>DNA(n) + a 2'-deoxyribonucleoside 5'-triphosphate = DNA(n+1) + diphosphate</text>
        <dbReference type="Rhea" id="RHEA:22508"/>
        <dbReference type="Rhea" id="RHEA-COMP:17339"/>
        <dbReference type="Rhea" id="RHEA-COMP:17340"/>
        <dbReference type="ChEBI" id="CHEBI:33019"/>
        <dbReference type="ChEBI" id="CHEBI:61560"/>
        <dbReference type="ChEBI" id="CHEBI:173112"/>
        <dbReference type="EC" id="2.7.7.7"/>
    </reaction>
</comment>
<keyword evidence="7" id="KW-0235">DNA replication</keyword>
<dbReference type="Gene3D" id="3.30.70.2250">
    <property type="match status" value="1"/>
</dbReference>
<dbReference type="InterPro" id="IPR055208">
    <property type="entry name" value="PolB_insertion"/>
</dbReference>
<dbReference type="Pfam" id="PF21474">
    <property type="entry name" value="DNApolII_N"/>
    <property type="match status" value="1"/>
</dbReference>
<dbReference type="PROSITE" id="PS00116">
    <property type="entry name" value="DNA_POLYMERASE_B"/>
    <property type="match status" value="1"/>
</dbReference>
<dbReference type="InterPro" id="IPR036397">
    <property type="entry name" value="RNaseH_sf"/>
</dbReference>
<dbReference type="NCBIfam" id="NF004421">
    <property type="entry name" value="PRK05762.1-2"/>
    <property type="match status" value="1"/>
</dbReference>
<dbReference type="InterPro" id="IPR023211">
    <property type="entry name" value="DNA_pol_palm_dom_sf"/>
</dbReference>
<evidence type="ECO:0000256" key="3">
    <source>
        <dbReference type="ARBA" id="ARBA00022695"/>
    </source>
</evidence>
<evidence type="ECO:0000259" key="8">
    <source>
        <dbReference type="Pfam" id="PF00136"/>
    </source>
</evidence>
<evidence type="ECO:0000313" key="12">
    <source>
        <dbReference type="Proteomes" id="UP000477680"/>
    </source>
</evidence>
<evidence type="ECO:0000256" key="6">
    <source>
        <dbReference type="ARBA" id="ARBA00049244"/>
    </source>
</evidence>
<dbReference type="Gene3D" id="3.90.1600.10">
    <property type="entry name" value="Palm domain of DNA polymerase"/>
    <property type="match status" value="2"/>
</dbReference>
<keyword evidence="5 7" id="KW-0238">DNA-binding</keyword>
<dbReference type="Gene3D" id="3.30.420.10">
    <property type="entry name" value="Ribonuclease H-like superfamily/Ribonuclease H"/>
    <property type="match status" value="1"/>
</dbReference>
<keyword evidence="2 7" id="KW-0808">Transferase</keyword>
<dbReference type="InterPro" id="IPR043502">
    <property type="entry name" value="DNA/RNA_pol_sf"/>
</dbReference>
<feature type="domain" description="DNA-directed DNA polymerase family B exonuclease" evidence="9">
    <location>
        <begin position="161"/>
        <end position="309"/>
    </location>
</feature>
<feature type="domain" description="DNA-directed DNA polymerase family B multifunctional" evidence="8">
    <location>
        <begin position="390"/>
        <end position="758"/>
    </location>
</feature>